<feature type="domain" description="RNA polymerase sigma factor 70 region 4 type 2" evidence="7">
    <location>
        <begin position="127"/>
        <end position="178"/>
    </location>
</feature>
<evidence type="ECO:0000256" key="2">
    <source>
        <dbReference type="ARBA" id="ARBA00023015"/>
    </source>
</evidence>
<gene>
    <name evidence="8" type="ordered locus">Acel_0379</name>
</gene>
<evidence type="ECO:0000256" key="5">
    <source>
        <dbReference type="SAM" id="MobiDB-lite"/>
    </source>
</evidence>
<evidence type="ECO:0000259" key="7">
    <source>
        <dbReference type="Pfam" id="PF08281"/>
    </source>
</evidence>
<feature type="region of interest" description="Disordered" evidence="5">
    <location>
        <begin position="190"/>
        <end position="215"/>
    </location>
</feature>
<protein>
    <submittedName>
        <fullName evidence="8">RNA polymerase, sigma-24 subunit, ECF subfamily</fullName>
    </submittedName>
</protein>
<reference evidence="8 9" key="1">
    <citation type="journal article" date="2009" name="Genome Res.">
        <title>Complete genome of the cellulolytic thermophile Acidothermus cellulolyticus 11B provides insights into its ecophysiological and evolutionary adaptations.</title>
        <authorList>
            <person name="Barabote R.D."/>
            <person name="Xie G."/>
            <person name="Leu D.H."/>
            <person name="Normand P."/>
            <person name="Necsulea A."/>
            <person name="Daubin V."/>
            <person name="Medigue C."/>
            <person name="Adney W.S."/>
            <person name="Xu X.C."/>
            <person name="Lapidus A."/>
            <person name="Parales R.E."/>
            <person name="Detter C."/>
            <person name="Pujic P."/>
            <person name="Bruce D."/>
            <person name="Lavire C."/>
            <person name="Challacombe J.F."/>
            <person name="Brettin T.S."/>
            <person name="Berry A.M."/>
        </authorList>
    </citation>
    <scope>NUCLEOTIDE SEQUENCE [LARGE SCALE GENOMIC DNA]</scope>
    <source>
        <strain evidence="9">ATCC 43068 / DSM 8971 / 11B</strain>
    </source>
</reference>
<dbReference type="Pfam" id="PF04542">
    <property type="entry name" value="Sigma70_r2"/>
    <property type="match status" value="1"/>
</dbReference>
<dbReference type="Gene3D" id="1.10.10.10">
    <property type="entry name" value="Winged helix-like DNA-binding domain superfamily/Winged helix DNA-binding domain"/>
    <property type="match status" value="1"/>
</dbReference>
<dbReference type="GO" id="GO:0006352">
    <property type="term" value="P:DNA-templated transcription initiation"/>
    <property type="evidence" value="ECO:0007669"/>
    <property type="project" value="InterPro"/>
</dbReference>
<dbReference type="KEGG" id="ace:Acel_0379"/>
<evidence type="ECO:0000256" key="1">
    <source>
        <dbReference type="ARBA" id="ARBA00010641"/>
    </source>
</evidence>
<dbReference type="PANTHER" id="PTHR43133:SF66">
    <property type="entry name" value="ECF RNA POLYMERASE SIGMA FACTOR SIGK"/>
    <property type="match status" value="1"/>
</dbReference>
<dbReference type="EMBL" id="CP000481">
    <property type="protein sequence ID" value="ABK52153.1"/>
    <property type="molecule type" value="Genomic_DNA"/>
</dbReference>
<feature type="domain" description="RNA polymerase sigma-70 region 2" evidence="6">
    <location>
        <begin position="28"/>
        <end position="94"/>
    </location>
</feature>
<evidence type="ECO:0000256" key="3">
    <source>
        <dbReference type="ARBA" id="ARBA00023082"/>
    </source>
</evidence>
<dbReference type="eggNOG" id="COG1595">
    <property type="taxonomic scope" value="Bacteria"/>
</dbReference>
<dbReference type="Proteomes" id="UP000008221">
    <property type="component" value="Chromosome"/>
</dbReference>
<evidence type="ECO:0000313" key="8">
    <source>
        <dbReference type="EMBL" id="ABK52153.1"/>
    </source>
</evidence>
<dbReference type="SUPFAM" id="SSF88946">
    <property type="entry name" value="Sigma2 domain of RNA polymerase sigma factors"/>
    <property type="match status" value="1"/>
</dbReference>
<dbReference type="SUPFAM" id="SSF88659">
    <property type="entry name" value="Sigma3 and sigma4 domains of RNA polymerase sigma factors"/>
    <property type="match status" value="1"/>
</dbReference>
<dbReference type="STRING" id="351607.Acel_0379"/>
<dbReference type="InterPro" id="IPR013324">
    <property type="entry name" value="RNA_pol_sigma_r3/r4-like"/>
</dbReference>
<evidence type="ECO:0000256" key="4">
    <source>
        <dbReference type="ARBA" id="ARBA00023163"/>
    </source>
</evidence>
<sequence>MRQPMPDPSFAALLQAAQAGEEDAFATLWRDVHPALLRYLRVIAGDAAEDLASETWLHVIRGLDRFRGDEAGFRGWVFTVARSKVVDWRRYEGRRPAQPLAHDAELPAAPHPADAADDAIELLETREALRLIGQLPAEQAEIIVLRVIAGLDVDQVARIVGKRPGTVRVACHRGLRRLHDILISRAGSLTGAVPQGESPRPREIPPFGVVGRDAT</sequence>
<dbReference type="InterPro" id="IPR013249">
    <property type="entry name" value="RNA_pol_sigma70_r4_t2"/>
</dbReference>
<dbReference type="NCBIfam" id="TIGR02937">
    <property type="entry name" value="sigma70-ECF"/>
    <property type="match status" value="1"/>
</dbReference>
<keyword evidence="2" id="KW-0805">Transcription regulation</keyword>
<dbReference type="InterPro" id="IPR014284">
    <property type="entry name" value="RNA_pol_sigma-70_dom"/>
</dbReference>
<dbReference type="HOGENOM" id="CLU_047691_10_0_11"/>
<dbReference type="InterPro" id="IPR039425">
    <property type="entry name" value="RNA_pol_sigma-70-like"/>
</dbReference>
<evidence type="ECO:0000313" key="9">
    <source>
        <dbReference type="Proteomes" id="UP000008221"/>
    </source>
</evidence>
<dbReference type="InterPro" id="IPR013325">
    <property type="entry name" value="RNA_pol_sigma_r2"/>
</dbReference>
<comment type="similarity">
    <text evidence="1">Belongs to the sigma-70 factor family. ECF subfamily.</text>
</comment>
<dbReference type="OrthoDB" id="160825at2"/>
<organism evidence="8 9">
    <name type="scientific">Acidothermus cellulolyticus (strain ATCC 43068 / DSM 8971 / 11B)</name>
    <dbReference type="NCBI Taxonomy" id="351607"/>
    <lineage>
        <taxon>Bacteria</taxon>
        <taxon>Bacillati</taxon>
        <taxon>Actinomycetota</taxon>
        <taxon>Actinomycetes</taxon>
        <taxon>Acidothermales</taxon>
        <taxon>Acidothermaceae</taxon>
        <taxon>Acidothermus</taxon>
    </lineage>
</organism>
<evidence type="ECO:0000259" key="6">
    <source>
        <dbReference type="Pfam" id="PF04542"/>
    </source>
</evidence>
<dbReference type="GO" id="GO:0016987">
    <property type="term" value="F:sigma factor activity"/>
    <property type="evidence" value="ECO:0007669"/>
    <property type="project" value="UniProtKB-KW"/>
</dbReference>
<dbReference type="PANTHER" id="PTHR43133">
    <property type="entry name" value="RNA POLYMERASE ECF-TYPE SIGMA FACTO"/>
    <property type="match status" value="1"/>
</dbReference>
<proteinExistence type="inferred from homology"/>
<dbReference type="InParanoid" id="A0LRU3"/>
<dbReference type="Gene3D" id="1.10.1740.10">
    <property type="match status" value="1"/>
</dbReference>
<dbReference type="InterPro" id="IPR036388">
    <property type="entry name" value="WH-like_DNA-bd_sf"/>
</dbReference>
<keyword evidence="3" id="KW-0731">Sigma factor</keyword>
<name>A0LRU3_ACIC1</name>
<accession>A0LRU3</accession>
<keyword evidence="4" id="KW-0804">Transcription</keyword>
<keyword evidence="9" id="KW-1185">Reference proteome</keyword>
<dbReference type="AlphaFoldDB" id="A0LRU3"/>
<dbReference type="InterPro" id="IPR007627">
    <property type="entry name" value="RNA_pol_sigma70_r2"/>
</dbReference>
<dbReference type="GO" id="GO:0003677">
    <property type="term" value="F:DNA binding"/>
    <property type="evidence" value="ECO:0007669"/>
    <property type="project" value="InterPro"/>
</dbReference>
<dbReference type="Pfam" id="PF08281">
    <property type="entry name" value="Sigma70_r4_2"/>
    <property type="match status" value="1"/>
</dbReference>